<feature type="transmembrane region" description="Helical" evidence="8">
    <location>
        <begin position="215"/>
        <end position="236"/>
    </location>
</feature>
<evidence type="ECO:0000256" key="9">
    <source>
        <dbReference type="SAM" id="MobiDB-lite"/>
    </source>
</evidence>
<feature type="transmembrane region" description="Helical" evidence="8">
    <location>
        <begin position="346"/>
        <end position="364"/>
    </location>
</feature>
<dbReference type="EMBL" id="ML992511">
    <property type="protein sequence ID" value="KAF2221048.1"/>
    <property type="molecule type" value="Genomic_DNA"/>
</dbReference>
<feature type="transmembrane region" description="Helical" evidence="8">
    <location>
        <begin position="376"/>
        <end position="397"/>
    </location>
</feature>
<organism evidence="10 11">
    <name type="scientific">Elsinoe ampelina</name>
    <dbReference type="NCBI Taxonomy" id="302913"/>
    <lineage>
        <taxon>Eukaryota</taxon>
        <taxon>Fungi</taxon>
        <taxon>Dikarya</taxon>
        <taxon>Ascomycota</taxon>
        <taxon>Pezizomycotina</taxon>
        <taxon>Dothideomycetes</taxon>
        <taxon>Dothideomycetidae</taxon>
        <taxon>Myriangiales</taxon>
        <taxon>Elsinoaceae</taxon>
        <taxon>Elsinoe</taxon>
    </lineage>
</organism>
<evidence type="ECO:0000256" key="5">
    <source>
        <dbReference type="ARBA" id="ARBA00022970"/>
    </source>
</evidence>
<evidence type="ECO:0000313" key="10">
    <source>
        <dbReference type="EMBL" id="KAF2221048.1"/>
    </source>
</evidence>
<evidence type="ECO:0000256" key="6">
    <source>
        <dbReference type="ARBA" id="ARBA00022989"/>
    </source>
</evidence>
<keyword evidence="8" id="KW-0926">Vacuole</keyword>
<keyword evidence="6 8" id="KW-1133">Transmembrane helix</keyword>
<dbReference type="InterPro" id="IPR018460">
    <property type="entry name" value="Battenin_disease_Cln3_subgr"/>
</dbReference>
<comment type="subcellular location">
    <subcellularLocation>
        <location evidence="1">Endomembrane system</location>
        <topology evidence="1">Multi-pass membrane protein</topology>
    </subcellularLocation>
    <subcellularLocation>
        <location evidence="8">Vacuole membrane</location>
        <topology evidence="8">Multi-pass membrane protein</topology>
    </subcellularLocation>
</comment>
<dbReference type="InterPro" id="IPR003492">
    <property type="entry name" value="Battenin_disease_Cln3"/>
</dbReference>
<reference evidence="11" key="1">
    <citation type="journal article" date="2020" name="Stud. Mycol.">
        <title>101 Dothideomycetes genomes: A test case for predicting lifestyles and emergence of pathogens.</title>
        <authorList>
            <person name="Haridas S."/>
            <person name="Albert R."/>
            <person name="Binder M."/>
            <person name="Bloem J."/>
            <person name="LaButti K."/>
            <person name="Salamov A."/>
            <person name="Andreopoulos B."/>
            <person name="Baker S."/>
            <person name="Barry K."/>
            <person name="Bills G."/>
            <person name="Bluhm B."/>
            <person name="Cannon C."/>
            <person name="Castanera R."/>
            <person name="Culley D."/>
            <person name="Daum C."/>
            <person name="Ezra D."/>
            <person name="Gonzalez J."/>
            <person name="Henrissat B."/>
            <person name="Kuo A."/>
            <person name="Liang C."/>
            <person name="Lipzen A."/>
            <person name="Lutzoni F."/>
            <person name="Magnuson J."/>
            <person name="Mondo S."/>
            <person name="Nolan M."/>
            <person name="Ohm R."/>
            <person name="Pangilinan J."/>
            <person name="Park H.-J."/>
            <person name="Ramirez L."/>
            <person name="Alfaro M."/>
            <person name="Sun H."/>
            <person name="Tritt A."/>
            <person name="Yoshinaga Y."/>
            <person name="Zwiers L.-H."/>
            <person name="Turgeon B."/>
            <person name="Goodwin S."/>
            <person name="Spatafora J."/>
            <person name="Crous P."/>
            <person name="Grigoriev I."/>
        </authorList>
    </citation>
    <scope>NUCLEOTIDE SEQUENCE [LARGE SCALE GENOMIC DNA]</scope>
    <source>
        <strain evidence="11">CECT 20119</strain>
    </source>
</reference>
<keyword evidence="7 8" id="KW-0472">Membrane</keyword>
<comment type="similarity">
    <text evidence="2 8">Belongs to the battenin family.</text>
</comment>
<keyword evidence="3" id="KW-0813">Transport</keyword>
<dbReference type="GO" id="GO:0051453">
    <property type="term" value="P:regulation of intracellular pH"/>
    <property type="evidence" value="ECO:0007669"/>
    <property type="project" value="TreeGrafter"/>
</dbReference>
<keyword evidence="4 8" id="KW-0812">Transmembrane</keyword>
<evidence type="ECO:0000256" key="7">
    <source>
        <dbReference type="ARBA" id="ARBA00023136"/>
    </source>
</evidence>
<dbReference type="OrthoDB" id="5965864at2759"/>
<dbReference type="InterPro" id="IPR036259">
    <property type="entry name" value="MFS_trans_sf"/>
</dbReference>
<feature type="transmembrane region" description="Helical" evidence="8">
    <location>
        <begin position="28"/>
        <end position="51"/>
    </location>
</feature>
<evidence type="ECO:0000256" key="2">
    <source>
        <dbReference type="ARBA" id="ARBA00007467"/>
    </source>
</evidence>
<evidence type="ECO:0000256" key="8">
    <source>
        <dbReference type="RuleBase" id="RU361113"/>
    </source>
</evidence>
<dbReference type="GO" id="GO:0005774">
    <property type="term" value="C:vacuolar membrane"/>
    <property type="evidence" value="ECO:0007669"/>
    <property type="project" value="UniProtKB-SubCell"/>
</dbReference>
<feature type="transmembrane region" description="Helical" evidence="8">
    <location>
        <begin position="188"/>
        <end position="209"/>
    </location>
</feature>
<protein>
    <recommendedName>
        <fullName evidence="8">Protein BTN</fullName>
    </recommendedName>
</protein>
<name>A0A6A6G673_9PEZI</name>
<accession>A0A6A6G673</accession>
<feature type="transmembrane region" description="Helical" evidence="8">
    <location>
        <begin position="91"/>
        <end position="109"/>
    </location>
</feature>
<dbReference type="Proteomes" id="UP000799538">
    <property type="component" value="Unassembled WGS sequence"/>
</dbReference>
<dbReference type="PIRSF" id="PIRSF015974">
    <property type="entry name" value="CLN3_BTN1"/>
    <property type="match status" value="1"/>
</dbReference>
<sequence>MLPNPLSPSTTLPTFLSSLRSHLTSPRLLIPLSFLLLGLINNILYVVILSAALDLVGPSVPKALVLLFDVAPSFFVKLVAPYFIHRVGYGARVVLCVALAMAGMGLIALSPLSVSLPGPGGEVGKAGVWAAGKERVEGWLGREKPLPVAPGGAEVATKLFGIALASVSSGVGELSFLALTSFYGQASLAGWASGTGAAGLVGAGAYVTATTTWGFSVRSSLIGFAFLPLGMLGAYFGMLPKRSKGREEGYAPVRGSDESSGSGETEVDDEDAERREDAGLLARAEDGVEVKAEQKEGLASNLRRARSLVFPYMLPLFLVYMAEYTINQGVTPTLLYPLDQTPFKHYRDFYPTYGALYQLGVFISRSSLPFIRIQSLYIPSLLQWGNLILLILQALYFTIIPNVWIVFLIIFWEGLLGGIVYISTFRRIGEEVPPAEREFSLAATTVSDAAGISLASLLGMVVETSLCKWQVGRGRDWCRRL</sequence>
<feature type="transmembrane region" description="Helical" evidence="8">
    <location>
        <begin position="159"/>
        <end position="179"/>
    </location>
</feature>
<dbReference type="Pfam" id="PF02487">
    <property type="entry name" value="CLN3"/>
    <property type="match status" value="2"/>
</dbReference>
<dbReference type="GO" id="GO:0006865">
    <property type="term" value="P:amino acid transport"/>
    <property type="evidence" value="ECO:0007669"/>
    <property type="project" value="UniProtKB-KW"/>
</dbReference>
<evidence type="ECO:0000313" key="11">
    <source>
        <dbReference type="Proteomes" id="UP000799538"/>
    </source>
</evidence>
<feature type="region of interest" description="Disordered" evidence="9">
    <location>
        <begin position="247"/>
        <end position="276"/>
    </location>
</feature>
<keyword evidence="5" id="KW-0029">Amino-acid transport</keyword>
<dbReference type="PRINTS" id="PR01315">
    <property type="entry name" value="BATTENIN"/>
</dbReference>
<dbReference type="SUPFAM" id="SSF103473">
    <property type="entry name" value="MFS general substrate transporter"/>
    <property type="match status" value="1"/>
</dbReference>
<feature type="transmembrane region" description="Helical" evidence="8">
    <location>
        <begin position="63"/>
        <end position="84"/>
    </location>
</feature>
<dbReference type="PANTHER" id="PTHR10981">
    <property type="entry name" value="BATTENIN"/>
    <property type="match status" value="1"/>
</dbReference>
<evidence type="ECO:0000256" key="3">
    <source>
        <dbReference type="ARBA" id="ARBA00022448"/>
    </source>
</evidence>
<keyword evidence="11" id="KW-1185">Reference proteome</keyword>
<gene>
    <name evidence="10" type="ORF">BDZ85DRAFT_23403</name>
</gene>
<dbReference type="GO" id="GO:0012505">
    <property type="term" value="C:endomembrane system"/>
    <property type="evidence" value="ECO:0007669"/>
    <property type="project" value="UniProtKB-SubCell"/>
</dbReference>
<feature type="transmembrane region" description="Helical" evidence="8">
    <location>
        <begin position="403"/>
        <end position="422"/>
    </location>
</feature>
<dbReference type="PANTHER" id="PTHR10981:SF0">
    <property type="entry name" value="BATTENIN"/>
    <property type="match status" value="1"/>
</dbReference>
<feature type="transmembrane region" description="Helical" evidence="8">
    <location>
        <begin position="308"/>
        <end position="326"/>
    </location>
</feature>
<dbReference type="AlphaFoldDB" id="A0A6A6G673"/>
<proteinExistence type="inferred from homology"/>
<evidence type="ECO:0000256" key="1">
    <source>
        <dbReference type="ARBA" id="ARBA00004127"/>
    </source>
</evidence>
<evidence type="ECO:0000256" key="4">
    <source>
        <dbReference type="ARBA" id="ARBA00022692"/>
    </source>
</evidence>